<sequence length="33" mass="3503">MPFQNDDLCPACLCGGNSIHIPARCNDKSGDIP</sequence>
<keyword evidence="2" id="KW-1185">Reference proteome</keyword>
<comment type="caution">
    <text evidence="1">The sequence shown here is derived from an EMBL/GenBank/DDBJ whole genome shotgun (WGS) entry which is preliminary data.</text>
</comment>
<dbReference type="EMBL" id="JACHGO010000006">
    <property type="protein sequence ID" value="MBB5144041.1"/>
    <property type="molecule type" value="Genomic_DNA"/>
</dbReference>
<accession>A0A7W8C1V8</accession>
<dbReference type="Proteomes" id="UP000539075">
    <property type="component" value="Unassembled WGS sequence"/>
</dbReference>
<reference evidence="1 2" key="1">
    <citation type="submission" date="2020-08" db="EMBL/GenBank/DDBJ databases">
        <title>Genomic Encyclopedia of Type Strains, Phase IV (KMG-IV): sequencing the most valuable type-strain genomes for metagenomic binning, comparative biology and taxonomic classification.</title>
        <authorList>
            <person name="Goeker M."/>
        </authorList>
    </citation>
    <scope>NUCLEOTIDE SEQUENCE [LARGE SCALE GENOMIC DNA]</scope>
    <source>
        <strain evidence="1 2">DSM 11275</strain>
    </source>
</reference>
<proteinExistence type="predicted"/>
<gene>
    <name evidence="1" type="ORF">HNQ38_002149</name>
</gene>
<dbReference type="AlphaFoldDB" id="A0A7W8C1V8"/>
<evidence type="ECO:0000313" key="1">
    <source>
        <dbReference type="EMBL" id="MBB5144041.1"/>
    </source>
</evidence>
<name>A0A7W8C1V8_9BACT</name>
<protein>
    <submittedName>
        <fullName evidence="1">Uncharacterized protein</fullName>
    </submittedName>
</protein>
<evidence type="ECO:0000313" key="2">
    <source>
        <dbReference type="Proteomes" id="UP000539075"/>
    </source>
</evidence>
<organism evidence="1 2">
    <name type="scientific">Desulfovibrio intestinalis</name>
    <dbReference type="NCBI Taxonomy" id="58621"/>
    <lineage>
        <taxon>Bacteria</taxon>
        <taxon>Pseudomonadati</taxon>
        <taxon>Thermodesulfobacteriota</taxon>
        <taxon>Desulfovibrionia</taxon>
        <taxon>Desulfovibrionales</taxon>
        <taxon>Desulfovibrionaceae</taxon>
        <taxon>Desulfovibrio</taxon>
    </lineage>
</organism>